<reference evidence="1" key="2">
    <citation type="submission" date="2020-05" db="UniProtKB">
        <authorList>
            <consortium name="EnsemblMetazoa"/>
        </authorList>
    </citation>
    <scope>IDENTIFICATION</scope>
    <source>
        <strain evidence="1">maculatus3</strain>
    </source>
</reference>
<name>A0A182TC18_9DIPT</name>
<keyword evidence="2" id="KW-1185">Reference proteome</keyword>
<accession>A0A182TC18</accession>
<sequence length="161" mass="18329">MFRSLIAFSSRKWNRLHTPQPSSLRWLVSMSIVFCELSGFACCRSTISSVLRSVSPQPENMSSVDMVLPRRADSSLAPACSRDSSDCISWVSIWSCQVKWIKRIGNVVSWRHSGQQALRVVQFTIHFSWKICPQVVAKMRPFSSDSQQMVQIMSMILLKSL</sequence>
<dbReference type="VEuPathDB" id="VectorBase:AMAM023832"/>
<dbReference type="AlphaFoldDB" id="A0A182TC18"/>
<reference evidence="2" key="1">
    <citation type="submission" date="2013-09" db="EMBL/GenBank/DDBJ databases">
        <title>The Genome Sequence of Anopheles maculatus species B.</title>
        <authorList>
            <consortium name="The Broad Institute Genomics Platform"/>
            <person name="Neafsey D.E."/>
            <person name="Besansky N."/>
            <person name="Howell P."/>
            <person name="Walton C."/>
            <person name="Young S.K."/>
            <person name="Zeng Q."/>
            <person name="Gargeya S."/>
            <person name="Fitzgerald M."/>
            <person name="Haas B."/>
            <person name="Abouelleil A."/>
            <person name="Allen A.W."/>
            <person name="Alvarado L."/>
            <person name="Arachchi H.M."/>
            <person name="Berlin A.M."/>
            <person name="Chapman S.B."/>
            <person name="Gainer-Dewar J."/>
            <person name="Goldberg J."/>
            <person name="Griggs A."/>
            <person name="Gujja S."/>
            <person name="Hansen M."/>
            <person name="Howarth C."/>
            <person name="Imamovic A."/>
            <person name="Ireland A."/>
            <person name="Larimer J."/>
            <person name="McCowan C."/>
            <person name="Murphy C."/>
            <person name="Pearson M."/>
            <person name="Poon T.W."/>
            <person name="Priest M."/>
            <person name="Roberts A."/>
            <person name="Saif S."/>
            <person name="Shea T."/>
            <person name="Sisk P."/>
            <person name="Sykes S."/>
            <person name="Wortman J."/>
            <person name="Nusbaum C."/>
            <person name="Birren B."/>
        </authorList>
    </citation>
    <scope>NUCLEOTIDE SEQUENCE [LARGE SCALE GENOMIC DNA]</scope>
    <source>
        <strain evidence="2">maculatus3</strain>
    </source>
</reference>
<evidence type="ECO:0000313" key="2">
    <source>
        <dbReference type="Proteomes" id="UP000075901"/>
    </source>
</evidence>
<proteinExistence type="predicted"/>
<dbReference type="EnsemblMetazoa" id="AMAM023832-RA">
    <property type="protein sequence ID" value="AMAM023832-PA"/>
    <property type="gene ID" value="AMAM023832"/>
</dbReference>
<protein>
    <submittedName>
        <fullName evidence="1">Uncharacterized protein</fullName>
    </submittedName>
</protein>
<evidence type="ECO:0000313" key="1">
    <source>
        <dbReference type="EnsemblMetazoa" id="AMAM023832-PA"/>
    </source>
</evidence>
<organism evidence="1 2">
    <name type="scientific">Anopheles maculatus</name>
    <dbReference type="NCBI Taxonomy" id="74869"/>
    <lineage>
        <taxon>Eukaryota</taxon>
        <taxon>Metazoa</taxon>
        <taxon>Ecdysozoa</taxon>
        <taxon>Arthropoda</taxon>
        <taxon>Hexapoda</taxon>
        <taxon>Insecta</taxon>
        <taxon>Pterygota</taxon>
        <taxon>Neoptera</taxon>
        <taxon>Endopterygota</taxon>
        <taxon>Diptera</taxon>
        <taxon>Nematocera</taxon>
        <taxon>Culicoidea</taxon>
        <taxon>Culicidae</taxon>
        <taxon>Anophelinae</taxon>
        <taxon>Anopheles</taxon>
        <taxon>Anopheles maculatus group</taxon>
    </lineage>
</organism>
<dbReference type="Proteomes" id="UP000075901">
    <property type="component" value="Unassembled WGS sequence"/>
</dbReference>